<protein>
    <recommendedName>
        <fullName evidence="2">histidine kinase</fullName>
        <ecNumber evidence="2">2.7.13.3</ecNumber>
    </recommendedName>
</protein>
<dbReference type="AlphaFoldDB" id="A0A381QUB4"/>
<dbReference type="InterPro" id="IPR005467">
    <property type="entry name" value="His_kinase_dom"/>
</dbReference>
<keyword evidence="6" id="KW-0418">Kinase</keyword>
<dbReference type="GO" id="GO:0004673">
    <property type="term" value="F:protein histidine kinase activity"/>
    <property type="evidence" value="ECO:0007669"/>
    <property type="project" value="UniProtKB-EC"/>
</dbReference>
<dbReference type="Gene3D" id="3.30.450.280">
    <property type="entry name" value="GAF domain"/>
    <property type="match status" value="1"/>
</dbReference>
<name>A0A381QUB4_9ZZZZ</name>
<dbReference type="EMBL" id="UINC01001466">
    <property type="protein sequence ID" value="SUZ81387.1"/>
    <property type="molecule type" value="Genomic_DNA"/>
</dbReference>
<evidence type="ECO:0000256" key="6">
    <source>
        <dbReference type="ARBA" id="ARBA00022777"/>
    </source>
</evidence>
<evidence type="ECO:0000256" key="5">
    <source>
        <dbReference type="ARBA" id="ARBA00022741"/>
    </source>
</evidence>
<dbReference type="Pfam" id="PF12282">
    <property type="entry name" value="GAF_PdtaS"/>
    <property type="match status" value="1"/>
</dbReference>
<evidence type="ECO:0000256" key="4">
    <source>
        <dbReference type="ARBA" id="ARBA00022679"/>
    </source>
</evidence>
<dbReference type="Pfam" id="PF02518">
    <property type="entry name" value="HATPase_c"/>
    <property type="match status" value="1"/>
</dbReference>
<keyword evidence="3" id="KW-0597">Phosphoprotein</keyword>
<gene>
    <name evidence="9" type="ORF">METZ01_LOCUS34241</name>
</gene>
<evidence type="ECO:0000313" key="9">
    <source>
        <dbReference type="EMBL" id="SUZ81387.1"/>
    </source>
</evidence>
<evidence type="ECO:0000256" key="7">
    <source>
        <dbReference type="ARBA" id="ARBA00022840"/>
    </source>
</evidence>
<evidence type="ECO:0000259" key="8">
    <source>
        <dbReference type="PROSITE" id="PS50109"/>
    </source>
</evidence>
<dbReference type="InterPro" id="IPR011495">
    <property type="entry name" value="Sig_transdc_His_kin_sub2_dim/P"/>
</dbReference>
<dbReference type="Gene3D" id="3.30.565.10">
    <property type="entry name" value="Histidine kinase-like ATPase, C-terminal domain"/>
    <property type="match status" value="1"/>
</dbReference>
<proteinExistence type="predicted"/>
<sequence>VATLADLARTHTDLDDEDIGLLQDLSSTWGLLADLSFADLLLFGRRDGEPRGPLVLLGHVRPTTGTTLYRADLVGQIFESSRRPLATEAFDTGSTTAGTVSVGTDRDVNVVAIPVRRSGRTVGVVVRERFRPESRPTSEQERTYLTVFDRFASMIEAGEFPYRDVERLRHRTPRVGDGLLLVDAEGRIEFASPNAVSVLHRLGMTRGVVGARFDDTGLGSAMLRSAFSRRTAAIDEMERSDEVAVVSHCFPLLDRGVATGAIVLVRDVTELRRRDRQLVSKDTTIREIHHRVKNNLQTISSLLRLQARRLQSDEARAALGESVRRIGSISVVHETLAQSADDDVAFGEIVRPLVRVVEESVSSPLRPLSFTVQDEAGLVPGQVAMTLAVVLTELLQNAVDHAFPPDEVDTSASGTVRIEFDRRADGLAVRVVDDGVGVPEGFDVAEATGLGLTIVRTFVEGELGGRIRLDRVDSGSGTVAEVWVPGSRLVGPGGDARDPAT</sequence>
<dbReference type="SMART" id="SM00387">
    <property type="entry name" value="HATPase_c"/>
    <property type="match status" value="1"/>
</dbReference>
<evidence type="ECO:0000256" key="2">
    <source>
        <dbReference type="ARBA" id="ARBA00012438"/>
    </source>
</evidence>
<keyword evidence="5" id="KW-0547">Nucleotide-binding</keyword>
<dbReference type="InterPro" id="IPR003594">
    <property type="entry name" value="HATPase_dom"/>
</dbReference>
<dbReference type="PRINTS" id="PR00344">
    <property type="entry name" value="BCTRLSENSOR"/>
</dbReference>
<dbReference type="PANTHER" id="PTHR41523:SF8">
    <property type="entry name" value="ETHYLENE RESPONSE SENSOR PROTEIN"/>
    <property type="match status" value="1"/>
</dbReference>
<dbReference type="PANTHER" id="PTHR41523">
    <property type="entry name" value="TWO-COMPONENT SYSTEM SENSOR PROTEIN"/>
    <property type="match status" value="1"/>
</dbReference>
<evidence type="ECO:0000256" key="3">
    <source>
        <dbReference type="ARBA" id="ARBA00022553"/>
    </source>
</evidence>
<feature type="domain" description="Histidine kinase" evidence="8">
    <location>
        <begin position="287"/>
        <end position="488"/>
    </location>
</feature>
<dbReference type="GO" id="GO:0005524">
    <property type="term" value="F:ATP binding"/>
    <property type="evidence" value="ECO:0007669"/>
    <property type="project" value="UniProtKB-KW"/>
</dbReference>
<dbReference type="InterPro" id="IPR004358">
    <property type="entry name" value="Sig_transdc_His_kin-like_C"/>
</dbReference>
<keyword evidence="4" id="KW-0808">Transferase</keyword>
<organism evidence="9">
    <name type="scientific">marine metagenome</name>
    <dbReference type="NCBI Taxonomy" id="408172"/>
    <lineage>
        <taxon>unclassified sequences</taxon>
        <taxon>metagenomes</taxon>
        <taxon>ecological metagenomes</taxon>
    </lineage>
</organism>
<dbReference type="SUPFAM" id="SSF55874">
    <property type="entry name" value="ATPase domain of HSP90 chaperone/DNA topoisomerase II/histidine kinase"/>
    <property type="match status" value="1"/>
</dbReference>
<dbReference type="InterPro" id="IPR036890">
    <property type="entry name" value="HATPase_C_sf"/>
</dbReference>
<dbReference type="PROSITE" id="PS50109">
    <property type="entry name" value="HIS_KIN"/>
    <property type="match status" value="1"/>
</dbReference>
<accession>A0A381QUB4</accession>
<feature type="non-terminal residue" evidence="9">
    <location>
        <position position="1"/>
    </location>
</feature>
<reference evidence="9" key="1">
    <citation type="submission" date="2018-05" db="EMBL/GenBank/DDBJ databases">
        <authorList>
            <person name="Lanie J.A."/>
            <person name="Ng W.-L."/>
            <person name="Kazmierczak K.M."/>
            <person name="Andrzejewski T.M."/>
            <person name="Davidsen T.M."/>
            <person name="Wayne K.J."/>
            <person name="Tettelin H."/>
            <person name="Glass J.I."/>
            <person name="Rusch D."/>
            <person name="Podicherti R."/>
            <person name="Tsui H.-C.T."/>
            <person name="Winkler M.E."/>
        </authorList>
    </citation>
    <scope>NUCLEOTIDE SEQUENCE</scope>
</reference>
<dbReference type="Pfam" id="PF07568">
    <property type="entry name" value="HisKA_2"/>
    <property type="match status" value="1"/>
</dbReference>
<evidence type="ECO:0000256" key="1">
    <source>
        <dbReference type="ARBA" id="ARBA00000085"/>
    </source>
</evidence>
<comment type="catalytic activity">
    <reaction evidence="1">
        <text>ATP + protein L-histidine = ADP + protein N-phospho-L-histidine.</text>
        <dbReference type="EC" id="2.7.13.3"/>
    </reaction>
</comment>
<keyword evidence="7" id="KW-0067">ATP-binding</keyword>
<dbReference type="InterPro" id="IPR022066">
    <property type="entry name" value="PdtaS_GAF"/>
</dbReference>
<dbReference type="Gene3D" id="3.30.450.20">
    <property type="entry name" value="PAS domain"/>
    <property type="match status" value="1"/>
</dbReference>
<dbReference type="InterPro" id="IPR038424">
    <property type="entry name" value="H_kinase_PdtaS_GAF_sf"/>
</dbReference>
<dbReference type="EC" id="2.7.13.3" evidence="2"/>